<feature type="domain" description="Piezo TM1-24" evidence="2">
    <location>
        <begin position="111"/>
        <end position="243"/>
    </location>
</feature>
<organism evidence="3 5">
    <name type="scientific">Araneus ventricosus</name>
    <name type="common">Orbweaver spider</name>
    <name type="synonym">Epeira ventricosa</name>
    <dbReference type="NCBI Taxonomy" id="182803"/>
    <lineage>
        <taxon>Eukaryota</taxon>
        <taxon>Metazoa</taxon>
        <taxon>Ecdysozoa</taxon>
        <taxon>Arthropoda</taxon>
        <taxon>Chelicerata</taxon>
        <taxon>Arachnida</taxon>
        <taxon>Araneae</taxon>
        <taxon>Araneomorphae</taxon>
        <taxon>Entelegynae</taxon>
        <taxon>Araneoidea</taxon>
        <taxon>Araneidae</taxon>
        <taxon>Araneus</taxon>
    </lineage>
</organism>
<evidence type="ECO:0000313" key="4">
    <source>
        <dbReference type="EMBL" id="GBO03745.1"/>
    </source>
</evidence>
<keyword evidence="5" id="KW-1185">Reference proteome</keyword>
<accession>A0A4Y2TT29</accession>
<keyword evidence="1" id="KW-1133">Transmembrane helix</keyword>
<comment type="caution">
    <text evidence="3">The sequence shown here is derived from an EMBL/GenBank/DDBJ whole genome shotgun (WGS) entry which is preliminary data.</text>
</comment>
<dbReference type="GO" id="GO:0016020">
    <property type="term" value="C:membrane"/>
    <property type="evidence" value="ECO:0007669"/>
    <property type="project" value="InterPro"/>
</dbReference>
<feature type="transmembrane region" description="Helical" evidence="1">
    <location>
        <begin position="139"/>
        <end position="158"/>
    </location>
</feature>
<evidence type="ECO:0000259" key="2">
    <source>
        <dbReference type="Pfam" id="PF24871"/>
    </source>
</evidence>
<sequence length="267" mass="30499">MFKVSLCAWYLPISKIAKFEWGFEFLFPTLSCETENRLRRVELLDEDHTGRSYRTIDSGDAAAKETLAIDPNGSIIWTSESDMPEIIVEPADDDKPPVSKSFGSKVKIVFNPILSALKLIAKGSYVATLIVMMTWSITYHSWLTFVLLLWSCIIWMSPNSRYVCLRSSPALVFYAEALLLLQYIYGLNLTEEELPSKNVGQIGLVKYGDLTYQPLTIKVLYTLMFWITMRQFFEERQQTSERNIAEGLTLEPFNISYNTATPACPRP</sequence>
<feature type="non-terminal residue" evidence="3">
    <location>
        <position position="267"/>
    </location>
</feature>
<protein>
    <submittedName>
        <fullName evidence="3">Piezo-type mechanosensitive ion channel component</fullName>
    </submittedName>
</protein>
<evidence type="ECO:0000313" key="3">
    <source>
        <dbReference type="EMBL" id="GBO03678.1"/>
    </source>
</evidence>
<dbReference type="InterPro" id="IPR027272">
    <property type="entry name" value="Piezo"/>
</dbReference>
<name>A0A4Y2TT29_ARAVE</name>
<dbReference type="PANTHER" id="PTHR47049">
    <property type="entry name" value="PIEZO-TYPE MECHANOSENSITIVE ION CHANNEL HOMOLOG"/>
    <property type="match status" value="1"/>
</dbReference>
<keyword evidence="1" id="KW-0812">Transmembrane</keyword>
<dbReference type="AlphaFoldDB" id="A0A4Y2TT29"/>
<dbReference type="InterPro" id="IPR056769">
    <property type="entry name" value="Piezo_TM1-24"/>
</dbReference>
<evidence type="ECO:0000256" key="1">
    <source>
        <dbReference type="SAM" id="Phobius"/>
    </source>
</evidence>
<feature type="transmembrane region" description="Helical" evidence="1">
    <location>
        <begin position="170"/>
        <end position="190"/>
    </location>
</feature>
<reference evidence="3 5" key="1">
    <citation type="journal article" date="2019" name="Sci. Rep.">
        <title>Orb-weaving spider Araneus ventricosus genome elucidates the spidroin gene catalogue.</title>
        <authorList>
            <person name="Kono N."/>
            <person name="Nakamura H."/>
            <person name="Ohtoshi R."/>
            <person name="Moran D.A.P."/>
            <person name="Shinohara A."/>
            <person name="Yoshida Y."/>
            <person name="Fujiwara M."/>
            <person name="Mori M."/>
            <person name="Tomita M."/>
            <person name="Arakawa K."/>
        </authorList>
    </citation>
    <scope>NUCLEOTIDE SEQUENCE [LARGE SCALE GENOMIC DNA]</scope>
</reference>
<keyword evidence="1" id="KW-0472">Membrane</keyword>
<dbReference type="PANTHER" id="PTHR47049:SF2">
    <property type="entry name" value="PIEZO-TYPE MECHANOSENSITIVE ION CHANNEL HOMOLOG"/>
    <property type="match status" value="1"/>
</dbReference>
<dbReference type="OrthoDB" id="303066at2759"/>
<dbReference type="EMBL" id="BGPR01030954">
    <property type="protein sequence ID" value="GBO03745.1"/>
    <property type="molecule type" value="Genomic_DNA"/>
</dbReference>
<dbReference type="Pfam" id="PF24871">
    <property type="entry name" value="Piezo_TM1-24"/>
    <property type="match status" value="1"/>
</dbReference>
<gene>
    <name evidence="3" type="primary">Piezo_1</name>
    <name evidence="4" type="synonym">Piezo_0</name>
    <name evidence="3" type="ORF">AVEN_163838_1</name>
    <name evidence="4" type="ORF">AVEN_179547_1</name>
</gene>
<dbReference type="EMBL" id="BGPR01030895">
    <property type="protein sequence ID" value="GBO03678.1"/>
    <property type="molecule type" value="Genomic_DNA"/>
</dbReference>
<feature type="transmembrane region" description="Helical" evidence="1">
    <location>
        <begin position="210"/>
        <end position="229"/>
    </location>
</feature>
<dbReference type="GO" id="GO:0008381">
    <property type="term" value="F:mechanosensitive monoatomic ion channel activity"/>
    <property type="evidence" value="ECO:0007669"/>
    <property type="project" value="InterPro"/>
</dbReference>
<evidence type="ECO:0000313" key="5">
    <source>
        <dbReference type="Proteomes" id="UP000499080"/>
    </source>
</evidence>
<dbReference type="Proteomes" id="UP000499080">
    <property type="component" value="Unassembled WGS sequence"/>
</dbReference>
<proteinExistence type="predicted"/>